<dbReference type="EMBL" id="JRLV01000015">
    <property type="protein sequence ID" value="KGO79636.1"/>
    <property type="molecule type" value="Genomic_DNA"/>
</dbReference>
<evidence type="ECO:0000313" key="3">
    <source>
        <dbReference type="Proteomes" id="UP000030129"/>
    </source>
</evidence>
<name>A0A0A2LK70_9FLAO</name>
<dbReference type="Proteomes" id="UP000030129">
    <property type="component" value="Unassembled WGS sequence"/>
</dbReference>
<dbReference type="STRING" id="1406840.Q763_12355"/>
<organism evidence="2 3">
    <name type="scientific">Flavobacterium beibuense F44-8</name>
    <dbReference type="NCBI Taxonomy" id="1406840"/>
    <lineage>
        <taxon>Bacteria</taxon>
        <taxon>Pseudomonadati</taxon>
        <taxon>Bacteroidota</taxon>
        <taxon>Flavobacteriia</taxon>
        <taxon>Flavobacteriales</taxon>
        <taxon>Flavobacteriaceae</taxon>
        <taxon>Flavobacterium</taxon>
    </lineage>
</organism>
<dbReference type="Pfam" id="PF24731">
    <property type="entry name" value="DUF7683"/>
    <property type="match status" value="1"/>
</dbReference>
<dbReference type="InterPro" id="IPR056100">
    <property type="entry name" value="DUF7683"/>
</dbReference>
<evidence type="ECO:0000313" key="2">
    <source>
        <dbReference type="EMBL" id="KGO79636.1"/>
    </source>
</evidence>
<accession>A0A0A2LK70</accession>
<gene>
    <name evidence="2" type="ORF">Q763_12355</name>
</gene>
<feature type="domain" description="DUF7683" evidence="1">
    <location>
        <begin position="9"/>
        <end position="81"/>
    </location>
</feature>
<protein>
    <recommendedName>
        <fullName evidence="1">DUF7683 domain-containing protein</fullName>
    </recommendedName>
</protein>
<sequence length="89" mass="10689">MKPPIKIYNYVEEYHRHNDKLNREFDINEISIGVIKSFITPNLNDPELYSTYTIDQVAADKINKCLSKKISFDFDTYEYCFQRYGDYDE</sequence>
<proteinExistence type="predicted"/>
<keyword evidence="3" id="KW-1185">Reference proteome</keyword>
<evidence type="ECO:0000259" key="1">
    <source>
        <dbReference type="Pfam" id="PF24731"/>
    </source>
</evidence>
<dbReference type="AlphaFoldDB" id="A0A0A2LK70"/>
<reference evidence="2 3" key="1">
    <citation type="submission" date="2013-09" db="EMBL/GenBank/DDBJ databases">
        <authorList>
            <person name="Zeng Z."/>
            <person name="Chen C."/>
        </authorList>
    </citation>
    <scope>NUCLEOTIDE SEQUENCE [LARGE SCALE GENOMIC DNA]</scope>
    <source>
        <strain evidence="2 3">F44-8</strain>
    </source>
</reference>
<comment type="caution">
    <text evidence="2">The sequence shown here is derived from an EMBL/GenBank/DDBJ whole genome shotgun (WGS) entry which is preliminary data.</text>
</comment>
<dbReference type="RefSeq" id="WP_035134650.1">
    <property type="nucleotide sequence ID" value="NZ_JRLV01000015.1"/>
</dbReference>